<gene>
    <name evidence="2" type="ORF">SAMN05444377_101270</name>
</gene>
<feature type="signal peptide" evidence="1">
    <location>
        <begin position="1"/>
        <end position="19"/>
    </location>
</feature>
<feature type="chain" id="PRO_5013290801" description="HmuY protein" evidence="1">
    <location>
        <begin position="20"/>
        <end position="176"/>
    </location>
</feature>
<keyword evidence="3" id="KW-1185">Reference proteome</keyword>
<protein>
    <recommendedName>
        <fullName evidence="4">HmuY protein</fullName>
    </recommendedName>
</protein>
<dbReference type="STRING" id="1124188.SAMN05444377_101270"/>
<evidence type="ECO:0000313" key="2">
    <source>
        <dbReference type="EMBL" id="SHE79549.1"/>
    </source>
</evidence>
<keyword evidence="1" id="KW-0732">Signal</keyword>
<accession>A0A1M4WE81</accession>
<name>A0A1M4WE81_9FLAO</name>
<evidence type="ECO:0000313" key="3">
    <source>
        <dbReference type="Proteomes" id="UP000184147"/>
    </source>
</evidence>
<dbReference type="RefSeq" id="WP_073360667.1">
    <property type="nucleotide sequence ID" value="NZ_FQVQ01000001.1"/>
</dbReference>
<reference evidence="2 3" key="1">
    <citation type="submission" date="2016-11" db="EMBL/GenBank/DDBJ databases">
        <authorList>
            <person name="Jaros S."/>
            <person name="Januszkiewicz K."/>
            <person name="Wedrychowicz H."/>
        </authorList>
    </citation>
    <scope>NUCLEOTIDE SEQUENCE [LARGE SCALE GENOMIC DNA]</scope>
    <source>
        <strain evidence="2 3">DSM 25660</strain>
    </source>
</reference>
<organism evidence="2 3">
    <name type="scientific">Flavobacterium fontis</name>
    <dbReference type="NCBI Taxonomy" id="1124188"/>
    <lineage>
        <taxon>Bacteria</taxon>
        <taxon>Pseudomonadati</taxon>
        <taxon>Bacteroidota</taxon>
        <taxon>Flavobacteriia</taxon>
        <taxon>Flavobacteriales</taxon>
        <taxon>Flavobacteriaceae</taxon>
        <taxon>Flavobacterium</taxon>
    </lineage>
</organism>
<sequence>MKKLVFLPLCLILWSFTQSDTPLEKYLTRITDPDIIKRDLATIAVWNSNPKKEKDEKITPQSQWELLYYYHSGWHEHSPNHRINISEVYVGTPGNTLVGQTLLDFTKSPHQAALIYSDNPLMVNLLSEARGAPYNGKWVVFSLRDNRICLRYVHSYPNGNQSSWYHRKEYYFQLKN</sequence>
<dbReference type="OrthoDB" id="1467910at2"/>
<dbReference type="Proteomes" id="UP000184147">
    <property type="component" value="Unassembled WGS sequence"/>
</dbReference>
<dbReference type="AlphaFoldDB" id="A0A1M4WE81"/>
<dbReference type="EMBL" id="FQVQ01000001">
    <property type="protein sequence ID" value="SHE79549.1"/>
    <property type="molecule type" value="Genomic_DNA"/>
</dbReference>
<evidence type="ECO:0000256" key="1">
    <source>
        <dbReference type="SAM" id="SignalP"/>
    </source>
</evidence>
<proteinExistence type="predicted"/>
<evidence type="ECO:0008006" key="4">
    <source>
        <dbReference type="Google" id="ProtNLM"/>
    </source>
</evidence>